<accession>A0A9P5R6U0</accession>
<reference evidence="1" key="1">
    <citation type="journal article" date="2020" name="Fungal Divers.">
        <title>Resolving the Mortierellaceae phylogeny through synthesis of multi-gene phylogenetics and phylogenomics.</title>
        <authorList>
            <person name="Vandepol N."/>
            <person name="Liber J."/>
            <person name="Desiro A."/>
            <person name="Na H."/>
            <person name="Kennedy M."/>
            <person name="Barry K."/>
            <person name="Grigoriev I.V."/>
            <person name="Miller A.N."/>
            <person name="O'Donnell K."/>
            <person name="Stajich J.E."/>
            <person name="Bonito G."/>
        </authorList>
    </citation>
    <scope>NUCLEOTIDE SEQUENCE</scope>
    <source>
        <strain evidence="1">NRRL 6426</strain>
    </source>
</reference>
<protein>
    <submittedName>
        <fullName evidence="1">Uncharacterized protein</fullName>
    </submittedName>
</protein>
<gene>
    <name evidence="1" type="ORF">BG015_005220</name>
</gene>
<organism evidence="1 2">
    <name type="scientific">Linnemannia schmuckeri</name>
    <dbReference type="NCBI Taxonomy" id="64567"/>
    <lineage>
        <taxon>Eukaryota</taxon>
        <taxon>Fungi</taxon>
        <taxon>Fungi incertae sedis</taxon>
        <taxon>Mucoromycota</taxon>
        <taxon>Mortierellomycotina</taxon>
        <taxon>Mortierellomycetes</taxon>
        <taxon>Mortierellales</taxon>
        <taxon>Mortierellaceae</taxon>
        <taxon>Linnemannia</taxon>
    </lineage>
</organism>
<proteinExistence type="predicted"/>
<name>A0A9P5R6U0_9FUNG</name>
<dbReference type="AlphaFoldDB" id="A0A9P5R6U0"/>
<evidence type="ECO:0000313" key="1">
    <source>
        <dbReference type="EMBL" id="KAF9123893.1"/>
    </source>
</evidence>
<keyword evidence="2" id="KW-1185">Reference proteome</keyword>
<dbReference type="EMBL" id="JAAAUQ010002417">
    <property type="protein sequence ID" value="KAF9123893.1"/>
    <property type="molecule type" value="Genomic_DNA"/>
</dbReference>
<comment type="caution">
    <text evidence="1">The sequence shown here is derived from an EMBL/GenBank/DDBJ whole genome shotgun (WGS) entry which is preliminary data.</text>
</comment>
<evidence type="ECO:0000313" key="2">
    <source>
        <dbReference type="Proteomes" id="UP000748756"/>
    </source>
</evidence>
<dbReference type="Proteomes" id="UP000748756">
    <property type="component" value="Unassembled WGS sequence"/>
</dbReference>
<sequence>MDQHRNVTLLRMDYGYVDAYVVLCQYGVVESLVHMFTDAWGYVIRFGVLNEAENVLQLASVWKQKKKIYNNGRLYMMCYNYPEKVTIDSFPFTEPIAPPLSTRQILKGPKNFDPSYFFAGTRGSTIFLGGLENFNQTEDHYEEANSRQPTDWEKGGIAMACFVGLFLIIKFNNRRKVKNCAASDAQKQQQQSQDIELGVRRTSVDDTIAAATTGTADTTTMTYQDQIANLEFASHPQPYFVTTISDSHPAPLYNSDEGQALEYSRHRHPNVITSVGSGGQS</sequence>